<dbReference type="AlphaFoldDB" id="A0A8H4A2S0"/>
<dbReference type="OrthoDB" id="2448326at2759"/>
<evidence type="ECO:0000313" key="1">
    <source>
        <dbReference type="EMBL" id="KAF0411264.1"/>
    </source>
</evidence>
<dbReference type="EMBL" id="WTPW01001855">
    <property type="protein sequence ID" value="KAF0411264.1"/>
    <property type="molecule type" value="Genomic_DNA"/>
</dbReference>
<evidence type="ECO:0000313" key="2">
    <source>
        <dbReference type="Proteomes" id="UP000439903"/>
    </source>
</evidence>
<organism evidence="1 2">
    <name type="scientific">Gigaspora margarita</name>
    <dbReference type="NCBI Taxonomy" id="4874"/>
    <lineage>
        <taxon>Eukaryota</taxon>
        <taxon>Fungi</taxon>
        <taxon>Fungi incertae sedis</taxon>
        <taxon>Mucoromycota</taxon>
        <taxon>Glomeromycotina</taxon>
        <taxon>Glomeromycetes</taxon>
        <taxon>Diversisporales</taxon>
        <taxon>Gigasporaceae</taxon>
        <taxon>Gigaspora</taxon>
    </lineage>
</organism>
<keyword evidence="2" id="KW-1185">Reference proteome</keyword>
<accession>A0A8H4A2S0</accession>
<proteinExistence type="predicted"/>
<gene>
    <name evidence="1" type="ORF">F8M41_008221</name>
</gene>
<comment type="caution">
    <text evidence="1">The sequence shown here is derived from an EMBL/GenBank/DDBJ whole genome shotgun (WGS) entry which is preliminary data.</text>
</comment>
<dbReference type="Proteomes" id="UP000439903">
    <property type="component" value="Unassembled WGS sequence"/>
</dbReference>
<protein>
    <submittedName>
        <fullName evidence="1">Uncharacterized protein</fullName>
    </submittedName>
</protein>
<name>A0A8H4A2S0_GIGMA</name>
<sequence>MNYNLYKWLNKCNQVVVEFIKNLVQNAKDVTLSQEKLFKTATAINLIYRAHYRKYVLEIQLAFSVIKYSIDRSRMIINIDNHITNSGSKYRFQKWLEELSKNKKSLPDYNEQRGQKNYLDQGFNIVIYHVVTSFVVVNMASLNKIQYTSLPWAYNSLNRSQYKELFDISPQMQKVFDEELYDFLTDIFNLLVKKKLASNNTIDFLISSIGTNITCMKICSLYNQQNIENQKRKCPECGMQLLILAEMQKEEVIEDNITNKLIHSLVFKPYSITNKQNITSVSKISYTQQVIGPSVNVPEIHIPDPININPNSIANVEKFFHILK</sequence>
<reference evidence="1 2" key="1">
    <citation type="journal article" date="2019" name="Environ. Microbiol.">
        <title>At the nexus of three kingdoms: the genome of the mycorrhizal fungus Gigaspora margarita provides insights into plant, endobacterial and fungal interactions.</title>
        <authorList>
            <person name="Venice F."/>
            <person name="Ghignone S."/>
            <person name="Salvioli di Fossalunga A."/>
            <person name="Amselem J."/>
            <person name="Novero M."/>
            <person name="Xianan X."/>
            <person name="Sedzielewska Toro K."/>
            <person name="Morin E."/>
            <person name="Lipzen A."/>
            <person name="Grigoriev I.V."/>
            <person name="Henrissat B."/>
            <person name="Martin F.M."/>
            <person name="Bonfante P."/>
        </authorList>
    </citation>
    <scope>NUCLEOTIDE SEQUENCE [LARGE SCALE GENOMIC DNA]</scope>
    <source>
        <strain evidence="1 2">BEG34</strain>
    </source>
</reference>